<accession>A0A3S5IRF1</accession>
<gene>
    <name evidence="2" type="ORF">TraAM80_04034</name>
</gene>
<dbReference type="OrthoDB" id="244886at2759"/>
<feature type="region of interest" description="Disordered" evidence="1">
    <location>
        <begin position="381"/>
        <end position="425"/>
    </location>
</feature>
<feature type="region of interest" description="Disordered" evidence="1">
    <location>
        <begin position="70"/>
        <end position="103"/>
    </location>
</feature>
<dbReference type="EMBL" id="MKGL01000111">
    <property type="protein sequence ID" value="RNF06337.1"/>
    <property type="molecule type" value="Genomic_DNA"/>
</dbReference>
<feature type="compositionally biased region" description="Low complexity" evidence="1">
    <location>
        <begin position="389"/>
        <end position="398"/>
    </location>
</feature>
<dbReference type="Proteomes" id="UP000283634">
    <property type="component" value="Unassembled WGS sequence"/>
</dbReference>
<dbReference type="VEuPathDB" id="TriTrypDB:TRSC58_07000"/>
<reference evidence="2 3" key="1">
    <citation type="journal article" date="2018" name="BMC Genomics">
        <title>Genomic comparison of Trypanosoma conorhini and Trypanosoma rangeli to Trypanosoma cruzi strains of high and low virulence.</title>
        <authorList>
            <person name="Bradwell K.R."/>
            <person name="Koparde V.N."/>
            <person name="Matveyev A.V."/>
            <person name="Serrano M.G."/>
            <person name="Alves J.M."/>
            <person name="Parikh H."/>
            <person name="Huang B."/>
            <person name="Lee V."/>
            <person name="Espinosa-Alvarez O."/>
            <person name="Ortiz P.A."/>
            <person name="Costa-Martins A.G."/>
            <person name="Teixeira M.M."/>
            <person name="Buck G.A."/>
        </authorList>
    </citation>
    <scope>NUCLEOTIDE SEQUENCE [LARGE SCALE GENOMIC DNA]</scope>
    <source>
        <strain evidence="2 3">AM80</strain>
    </source>
</reference>
<evidence type="ECO:0000313" key="3">
    <source>
        <dbReference type="Proteomes" id="UP000283634"/>
    </source>
</evidence>
<dbReference type="RefSeq" id="XP_029239196.1">
    <property type="nucleotide sequence ID" value="XM_029380979.1"/>
</dbReference>
<feature type="region of interest" description="Disordered" evidence="1">
    <location>
        <begin position="115"/>
        <end position="134"/>
    </location>
</feature>
<sequence length="580" mass="62881">MNLCTSDESLAFGYSNGYRMVGNINALDNVLLTPNLGNANGADRRPEQKPLLPPTGKGNSCVAVMAPMQQQHPTPRGGSNKNINNGGGAGDANTNDIGPCCSKEPTHTTIAKLSKAHGEEVNMGHPGGNAAAKVHKPTTITRAYPSRLKPNIVPILQQQPKLLLQSVHIVNHAVGKGGNTKCISVGPPLHGRCVAVRNVFGNTTSTLQERCKVTRQAGEEVKRKLPATTDDVRVPTLNSSVPIVPGPVVDKFVQRKIAAACEAILPVVKETLRMSNTAPVSVCIMDEALDNEAVVNQFLRRKDGLMEKPQEQIETSSTKDKNIIHESRTHITPNAPKSATHTLPVVVPVKGNEGQPKAPPPCMCPEIDQEVGKLEPKAFLHPPTRATTMGSSRMGSSIRRSEDSDTGRSPSLTASTNVDGQRRCPCGPGRNSILIKTVFQSQVDLSAEKKRAMEAWAGTPLLMQTPPPSPSSSSAATIEYAGEQMELHYTLHNVIAQLFHRNRPQWQKYPEKMPLVLEKIRRPRCPHTPRSFYGVKGMLVSPDWFCKALDDVQRVKSPDLGFLDAAEGGAKNPSQDRKKR</sequence>
<feature type="region of interest" description="Disordered" evidence="1">
    <location>
        <begin position="561"/>
        <end position="580"/>
    </location>
</feature>
<proteinExistence type="predicted"/>
<comment type="caution">
    <text evidence="2">The sequence shown here is derived from an EMBL/GenBank/DDBJ whole genome shotgun (WGS) entry which is preliminary data.</text>
</comment>
<feature type="compositionally biased region" description="Polar residues" evidence="1">
    <location>
        <begin position="407"/>
        <end position="419"/>
    </location>
</feature>
<name>A0A3S5IRF1_TRYRA</name>
<dbReference type="OMA" id="IHESRTH"/>
<dbReference type="AlphaFoldDB" id="A0A3S5IRF1"/>
<evidence type="ECO:0000313" key="2">
    <source>
        <dbReference type="EMBL" id="RNF06337.1"/>
    </source>
</evidence>
<keyword evidence="3" id="KW-1185">Reference proteome</keyword>
<protein>
    <submittedName>
        <fullName evidence="2">Uncharacterized protein</fullName>
    </submittedName>
</protein>
<organism evidence="2 3">
    <name type="scientific">Trypanosoma rangeli</name>
    <dbReference type="NCBI Taxonomy" id="5698"/>
    <lineage>
        <taxon>Eukaryota</taxon>
        <taxon>Discoba</taxon>
        <taxon>Euglenozoa</taxon>
        <taxon>Kinetoplastea</taxon>
        <taxon>Metakinetoplastina</taxon>
        <taxon>Trypanosomatida</taxon>
        <taxon>Trypanosomatidae</taxon>
        <taxon>Trypanosoma</taxon>
        <taxon>Herpetosoma</taxon>
    </lineage>
</organism>
<evidence type="ECO:0000256" key="1">
    <source>
        <dbReference type="SAM" id="MobiDB-lite"/>
    </source>
</evidence>
<feature type="region of interest" description="Disordered" evidence="1">
    <location>
        <begin position="38"/>
        <end position="58"/>
    </location>
</feature>
<dbReference type="GeneID" id="40327967"/>